<dbReference type="EMBL" id="JADAQX010000062">
    <property type="protein sequence ID" value="KAF8822342.1"/>
    <property type="molecule type" value="Genomic_DNA"/>
</dbReference>
<proteinExistence type="predicted"/>
<gene>
    <name evidence="2" type="ORF">IE077_003947</name>
</gene>
<organism evidence="2 3">
    <name type="scientific">Cardiosporidium cionae</name>
    <dbReference type="NCBI Taxonomy" id="476202"/>
    <lineage>
        <taxon>Eukaryota</taxon>
        <taxon>Sar</taxon>
        <taxon>Alveolata</taxon>
        <taxon>Apicomplexa</taxon>
        <taxon>Aconoidasida</taxon>
        <taxon>Nephromycida</taxon>
        <taxon>Cardiosporidium</taxon>
    </lineage>
</organism>
<reference evidence="2 3" key="1">
    <citation type="journal article" date="2020" name="bioRxiv">
        <title>Metabolic contributions of an alphaproteobacterial endosymbiont in the apicomplexan Cardiosporidium cionae.</title>
        <authorList>
            <person name="Hunter E.S."/>
            <person name="Paight C.J."/>
            <person name="Lane C.E."/>
        </authorList>
    </citation>
    <scope>NUCLEOTIDE SEQUENCE [LARGE SCALE GENOMIC DNA]</scope>
    <source>
        <strain evidence="2">ESH_2018</strain>
    </source>
</reference>
<evidence type="ECO:0000313" key="3">
    <source>
        <dbReference type="Proteomes" id="UP000823046"/>
    </source>
</evidence>
<evidence type="ECO:0000256" key="1">
    <source>
        <dbReference type="SAM" id="MobiDB-lite"/>
    </source>
</evidence>
<comment type="caution">
    <text evidence="2">The sequence shown here is derived from an EMBL/GenBank/DDBJ whole genome shotgun (WGS) entry which is preliminary data.</text>
</comment>
<sequence>MAALPNTLSLASKTISGGSIFPATPSAVSSFVPNATLTGTGVGATNVAGSSLSTPSVSYLPADPTLQQVANFFPSSKPDFERIEECLLSQEAEIDKIIEAFLPLQKLNKSVQKFYESEVSIVETLSSTNLHIDYSLESINHQITWSKQITAQIQRLYDQVLHNLDFFEQDVNHRSNNFTVSPLQVPTPLTAKFYQDLLEMTHENRAILNSLEENVNLMRKGPLTTGYSVIAEILETHHKVVLLQSDKILRLKHLSRRIKDLMEKNGVHLPPFDENTSHLPANQFNATKL</sequence>
<feature type="region of interest" description="Disordered" evidence="1">
    <location>
        <begin position="269"/>
        <end position="289"/>
    </location>
</feature>
<name>A0ABQ7JE91_9APIC</name>
<evidence type="ECO:0008006" key="4">
    <source>
        <dbReference type="Google" id="ProtNLM"/>
    </source>
</evidence>
<protein>
    <recommendedName>
        <fullName evidence="4">Nucleoporin p58/p45</fullName>
    </recommendedName>
</protein>
<dbReference type="Proteomes" id="UP000823046">
    <property type="component" value="Unassembled WGS sequence"/>
</dbReference>
<accession>A0ABQ7JE91</accession>
<feature type="compositionally biased region" description="Polar residues" evidence="1">
    <location>
        <begin position="277"/>
        <end position="289"/>
    </location>
</feature>
<evidence type="ECO:0000313" key="2">
    <source>
        <dbReference type="EMBL" id="KAF8822342.1"/>
    </source>
</evidence>
<keyword evidence="3" id="KW-1185">Reference proteome</keyword>